<reference evidence="2 3" key="1">
    <citation type="submission" date="2020-04" db="EMBL/GenBank/DDBJ databases">
        <title>Perkinsus olseni comparative genomics.</title>
        <authorList>
            <person name="Bogema D.R."/>
        </authorList>
    </citation>
    <scope>NUCLEOTIDE SEQUENCE [LARGE SCALE GENOMIC DNA]</scope>
    <source>
        <strain evidence="2">ATCC PRA-205</strain>
    </source>
</reference>
<evidence type="ECO:0000313" key="2">
    <source>
        <dbReference type="EMBL" id="KAF4746790.1"/>
    </source>
</evidence>
<gene>
    <name evidence="2" type="ORF">FOZ62_004502</name>
</gene>
<feature type="signal peptide" evidence="1">
    <location>
        <begin position="1"/>
        <end position="17"/>
    </location>
</feature>
<dbReference type="AlphaFoldDB" id="A0A7J6TQY1"/>
<feature type="chain" id="PRO_5029555734" evidence="1">
    <location>
        <begin position="18"/>
        <end position="329"/>
    </location>
</feature>
<evidence type="ECO:0000256" key="1">
    <source>
        <dbReference type="SAM" id="SignalP"/>
    </source>
</evidence>
<dbReference type="Proteomes" id="UP000574390">
    <property type="component" value="Unassembled WGS sequence"/>
</dbReference>
<protein>
    <submittedName>
        <fullName evidence="2">Uncharacterized protein</fullName>
    </submittedName>
</protein>
<comment type="caution">
    <text evidence="2">The sequence shown here is derived from an EMBL/GenBank/DDBJ whole genome shotgun (WGS) entry which is preliminary data.</text>
</comment>
<sequence>MLSLLLFLLAFIGDTLAFKPGNVRMHMSTRTICNKEVKDVHGNPAPCGKSMAMETYGLTLPGMEDGSVTTREDMIVAKDGHVRVKAMPSRPYQYLMTVESPQTKRLDQLFRNQAVTISESQQEPESVRLLGAAKAPGSLQEDGWTAEGTTTLDGATVHKYTKRGPQGVDPSTKANYTALYQTGMYPDHWTFYTDSSDEKPVKLVGMNSFNGKTLQETDYSNHEEIDAEMDVAQAEKEMHTTYQITSSRRLGEGDSDVPPVNVDYITATFVAEDERTYFEDAEDVDWLKSRRLRRGLSGAKAGVMYFDIPKGSAADTFFHTEYNRRMVEL</sequence>
<dbReference type="InterPro" id="IPR046628">
    <property type="entry name" value="DUF6740"/>
</dbReference>
<name>A0A7J6TQY1_PEROL</name>
<dbReference type="EMBL" id="JABANM010005910">
    <property type="protein sequence ID" value="KAF4746790.1"/>
    <property type="molecule type" value="Genomic_DNA"/>
</dbReference>
<proteinExistence type="predicted"/>
<dbReference type="Pfam" id="PF20525">
    <property type="entry name" value="DUF6740"/>
    <property type="match status" value="1"/>
</dbReference>
<accession>A0A7J6TQY1</accession>
<evidence type="ECO:0000313" key="3">
    <source>
        <dbReference type="Proteomes" id="UP000574390"/>
    </source>
</evidence>
<keyword evidence="1" id="KW-0732">Signal</keyword>
<feature type="non-terminal residue" evidence="2">
    <location>
        <position position="329"/>
    </location>
</feature>
<organism evidence="2 3">
    <name type="scientific">Perkinsus olseni</name>
    <name type="common">Perkinsus atlanticus</name>
    <dbReference type="NCBI Taxonomy" id="32597"/>
    <lineage>
        <taxon>Eukaryota</taxon>
        <taxon>Sar</taxon>
        <taxon>Alveolata</taxon>
        <taxon>Perkinsozoa</taxon>
        <taxon>Perkinsea</taxon>
        <taxon>Perkinsida</taxon>
        <taxon>Perkinsidae</taxon>
        <taxon>Perkinsus</taxon>
    </lineage>
</organism>